<accession>A0AAE0KR33</accession>
<feature type="compositionally biased region" description="Gly residues" evidence="1">
    <location>
        <begin position="126"/>
        <end position="138"/>
    </location>
</feature>
<feature type="compositionally biased region" description="Low complexity" evidence="1">
    <location>
        <begin position="108"/>
        <end position="119"/>
    </location>
</feature>
<feature type="region of interest" description="Disordered" evidence="1">
    <location>
        <begin position="41"/>
        <end position="246"/>
    </location>
</feature>
<name>A0AAE0KR33_9CHLO</name>
<feature type="compositionally biased region" description="Basic and acidic residues" evidence="1">
    <location>
        <begin position="139"/>
        <end position="152"/>
    </location>
</feature>
<feature type="compositionally biased region" description="Basic and acidic residues" evidence="1">
    <location>
        <begin position="208"/>
        <end position="246"/>
    </location>
</feature>
<feature type="compositionally biased region" description="Basic and acidic residues" evidence="1">
    <location>
        <begin position="188"/>
        <end position="199"/>
    </location>
</feature>
<evidence type="ECO:0000313" key="2">
    <source>
        <dbReference type="EMBL" id="KAK3257686.1"/>
    </source>
</evidence>
<proteinExistence type="predicted"/>
<protein>
    <submittedName>
        <fullName evidence="2">Uncharacterized protein</fullName>
    </submittedName>
</protein>
<sequence>MDYQRGAHSVAEQERLQAIADQEGELEQELLVLDRELWEHTRGAGSAHKATSQEREREQSLQQQQQGAGDGGNSPAVRHVAWEDRRHVDGRPRPRWTVEDVELEEGQGESSGPEEPSSQARRHRGAGGAGFQGGGIGPHGEHEADGTRRGEWEVEPVGGWRDGAAFTPSQPCSRGGGTPGSRTAAQEGEAHEAEAEERRHALKGLHQRQAEWKADRDAQLESKRLEKEKDTRLYAQAKERQRRQEELCQQRRREKLEEEMAEITQSKELLAARVRPMSPCQRLMTRSMVERSAAFSTDLQIEKGSAMDDLGRAVGEAHSWGAARYLNGSPARSTRHAPSGTE</sequence>
<dbReference type="EMBL" id="LGRX02020230">
    <property type="protein sequence ID" value="KAK3257686.1"/>
    <property type="molecule type" value="Genomic_DNA"/>
</dbReference>
<keyword evidence="3" id="KW-1185">Reference proteome</keyword>
<dbReference type="Proteomes" id="UP001190700">
    <property type="component" value="Unassembled WGS sequence"/>
</dbReference>
<comment type="caution">
    <text evidence="2">The sequence shown here is derived from an EMBL/GenBank/DDBJ whole genome shotgun (WGS) entry which is preliminary data.</text>
</comment>
<dbReference type="AlphaFoldDB" id="A0AAE0KR33"/>
<gene>
    <name evidence="2" type="ORF">CYMTET_33237</name>
</gene>
<evidence type="ECO:0000313" key="3">
    <source>
        <dbReference type="Proteomes" id="UP001190700"/>
    </source>
</evidence>
<evidence type="ECO:0000256" key="1">
    <source>
        <dbReference type="SAM" id="MobiDB-lite"/>
    </source>
</evidence>
<reference evidence="2 3" key="1">
    <citation type="journal article" date="2015" name="Genome Biol. Evol.">
        <title>Comparative Genomics of a Bacterivorous Green Alga Reveals Evolutionary Causalities and Consequences of Phago-Mixotrophic Mode of Nutrition.</title>
        <authorList>
            <person name="Burns J.A."/>
            <person name="Paasch A."/>
            <person name="Narechania A."/>
            <person name="Kim E."/>
        </authorList>
    </citation>
    <scope>NUCLEOTIDE SEQUENCE [LARGE SCALE GENOMIC DNA]</scope>
    <source>
        <strain evidence="2 3">PLY_AMNH</strain>
    </source>
</reference>
<feature type="compositionally biased region" description="Basic and acidic residues" evidence="1">
    <location>
        <begin position="80"/>
        <end position="98"/>
    </location>
</feature>
<organism evidence="2 3">
    <name type="scientific">Cymbomonas tetramitiformis</name>
    <dbReference type="NCBI Taxonomy" id="36881"/>
    <lineage>
        <taxon>Eukaryota</taxon>
        <taxon>Viridiplantae</taxon>
        <taxon>Chlorophyta</taxon>
        <taxon>Pyramimonadophyceae</taxon>
        <taxon>Pyramimonadales</taxon>
        <taxon>Pyramimonadaceae</taxon>
        <taxon>Cymbomonas</taxon>
    </lineage>
</organism>
<feature type="non-terminal residue" evidence="2">
    <location>
        <position position="342"/>
    </location>
</feature>